<evidence type="ECO:0000313" key="1">
    <source>
        <dbReference type="EMBL" id="CAD8963043.1"/>
    </source>
</evidence>
<organism evidence="1">
    <name type="scientific">Hemiselmis andersenii</name>
    <name type="common">Cryptophyte alga</name>
    <dbReference type="NCBI Taxonomy" id="464988"/>
    <lineage>
        <taxon>Eukaryota</taxon>
        <taxon>Cryptophyceae</taxon>
        <taxon>Cryptomonadales</taxon>
        <taxon>Hemiselmidaceae</taxon>
        <taxon>Hemiselmis</taxon>
    </lineage>
</organism>
<name>A0A7S1E1Q8_HEMAN</name>
<dbReference type="Gene3D" id="1.20.58.1480">
    <property type="match status" value="1"/>
</dbReference>
<dbReference type="AlphaFoldDB" id="A0A7S1E1Q8"/>
<accession>A0A7S1E1Q8</accession>
<reference evidence="1" key="1">
    <citation type="submission" date="2021-01" db="EMBL/GenBank/DDBJ databases">
        <authorList>
            <person name="Corre E."/>
            <person name="Pelletier E."/>
            <person name="Niang G."/>
            <person name="Scheremetjew M."/>
            <person name="Finn R."/>
            <person name="Kale V."/>
            <person name="Holt S."/>
            <person name="Cochrane G."/>
            <person name="Meng A."/>
            <person name="Brown T."/>
            <person name="Cohen L."/>
        </authorList>
    </citation>
    <scope>NUCLEOTIDE SEQUENCE</scope>
    <source>
        <strain evidence="1">CCMP644</strain>
    </source>
</reference>
<protein>
    <submittedName>
        <fullName evidence="1">Uncharacterized protein</fullName>
    </submittedName>
</protein>
<dbReference type="EMBL" id="HBFX01026291">
    <property type="protein sequence ID" value="CAD8963043.1"/>
    <property type="molecule type" value="Transcribed_RNA"/>
</dbReference>
<gene>
    <name evidence="1" type="ORF">HAND00432_LOCUS15990</name>
</gene>
<proteinExistence type="predicted"/>
<sequence>MGKTKPPFSFTPHEIRTLSMVGAVDVRGARRQVDLVNDGVSASESERQALEEAVSDCEQLFASVMARSSHLAREIESQYGSRPADSERFSFWLSSILPVPYGDKHCLLTCLNTTERLTLCRDLMRTSLGM</sequence>